<sequence length="410" mass="45543">MNTKHPRKAINFIVLSNMLALTIFLISWQVEQPQLADLTSITFLIWLTLVIVSRHGGLFDFVDSKLSAGMGCVVEFAALIILPFPLFALSIVISCLVNIAFRLKEKHPEPFTGPDFNASATIISGVLGYSIFSEISGTSPDSELLFTIALLLEMLVFGITRIFLINTLISFDEGIAWKTAPVIKVDTVSSEGILLITGAILAITYLYNPYLILFLIVPALLLQNLLQKANSAELIYIDAKTGIHNYRHFDEKINELYKKSQKNNTSLSLIFGDMDYLRNINNNYGHSTGDTAIIAVGKVFKQSQKGKFTVARFGGEEFVMLLPDTTKAEAFRQAEEIRKNVQNLDVRSEENEKVSLTISLGVATYPEDATDINSLIKTADEALYEAKRKGRNVVSLYEVAEAERSILVTK</sequence>
<dbReference type="GO" id="GO:1902201">
    <property type="term" value="P:negative regulation of bacterial-type flagellum-dependent cell motility"/>
    <property type="evidence" value="ECO:0007669"/>
    <property type="project" value="TreeGrafter"/>
</dbReference>
<protein>
    <submittedName>
        <fullName evidence="3">GGDEF domain-containing protein</fullName>
    </submittedName>
</protein>
<dbReference type="STRING" id="414778.BCM40_12950"/>
<gene>
    <name evidence="3" type="ORF">BCM40_12950</name>
</gene>
<dbReference type="EMBL" id="CP016543">
    <property type="protein sequence ID" value="ANU24203.1"/>
    <property type="molecule type" value="Genomic_DNA"/>
</dbReference>
<dbReference type="InterPro" id="IPR029787">
    <property type="entry name" value="Nucleotide_cyclase"/>
</dbReference>
<dbReference type="GO" id="GO:0005886">
    <property type="term" value="C:plasma membrane"/>
    <property type="evidence" value="ECO:0007669"/>
    <property type="project" value="TreeGrafter"/>
</dbReference>
<dbReference type="SMART" id="SM00267">
    <property type="entry name" value="GGDEF"/>
    <property type="match status" value="1"/>
</dbReference>
<dbReference type="AlphaFoldDB" id="A0A1C7EJH4"/>
<dbReference type="GO" id="GO:0052621">
    <property type="term" value="F:diguanylate cyclase activity"/>
    <property type="evidence" value="ECO:0007669"/>
    <property type="project" value="TreeGrafter"/>
</dbReference>
<feature type="transmembrane region" description="Helical" evidence="1">
    <location>
        <begin position="34"/>
        <end position="52"/>
    </location>
</feature>
<dbReference type="KEGG" id="pdg:BCM40_12950"/>
<dbReference type="Pfam" id="PF00990">
    <property type="entry name" value="GGDEF"/>
    <property type="match status" value="1"/>
</dbReference>
<feature type="transmembrane region" description="Helical" evidence="1">
    <location>
        <begin position="144"/>
        <end position="164"/>
    </location>
</feature>
<dbReference type="NCBIfam" id="TIGR00254">
    <property type="entry name" value="GGDEF"/>
    <property type="match status" value="1"/>
</dbReference>
<dbReference type="Gene3D" id="3.30.70.270">
    <property type="match status" value="1"/>
</dbReference>
<dbReference type="CDD" id="cd01949">
    <property type="entry name" value="GGDEF"/>
    <property type="match status" value="1"/>
</dbReference>
<feature type="transmembrane region" description="Helical" evidence="1">
    <location>
        <begin position="73"/>
        <end position="101"/>
    </location>
</feature>
<keyword evidence="1" id="KW-1133">Transmembrane helix</keyword>
<reference evidence="3" key="1">
    <citation type="submission" date="2016-10" db="EMBL/GenBank/DDBJ databases">
        <authorList>
            <person name="See-Too W.S."/>
        </authorList>
    </citation>
    <scope>NUCLEOTIDE SEQUENCE</scope>
    <source>
        <strain evidence="3">DSM 22276</strain>
    </source>
</reference>
<accession>A0A1C7EJH4</accession>
<keyword evidence="1" id="KW-0812">Transmembrane</keyword>
<dbReference type="Proteomes" id="UP000092495">
    <property type="component" value="Chromosome"/>
</dbReference>
<dbReference type="InterPro" id="IPR043128">
    <property type="entry name" value="Rev_trsase/Diguanyl_cyclase"/>
</dbReference>
<dbReference type="OrthoDB" id="9759607at2"/>
<proteinExistence type="predicted"/>
<keyword evidence="4" id="KW-1185">Reference proteome</keyword>
<name>A0A1C7EJH4_9BACL</name>
<evidence type="ECO:0000313" key="3">
    <source>
        <dbReference type="EMBL" id="ANU24203.1"/>
    </source>
</evidence>
<evidence type="ECO:0000259" key="2">
    <source>
        <dbReference type="PROSITE" id="PS50887"/>
    </source>
</evidence>
<dbReference type="InterPro" id="IPR050469">
    <property type="entry name" value="Diguanylate_Cyclase"/>
</dbReference>
<feature type="transmembrane region" description="Helical" evidence="1">
    <location>
        <begin position="193"/>
        <end position="222"/>
    </location>
</feature>
<feature type="domain" description="GGDEF" evidence="2">
    <location>
        <begin position="265"/>
        <end position="399"/>
    </location>
</feature>
<dbReference type="PANTHER" id="PTHR45138">
    <property type="entry name" value="REGULATORY COMPONENTS OF SENSORY TRANSDUCTION SYSTEM"/>
    <property type="match status" value="1"/>
</dbReference>
<evidence type="ECO:0000313" key="4">
    <source>
        <dbReference type="Proteomes" id="UP000092495"/>
    </source>
</evidence>
<dbReference type="SUPFAM" id="SSF55073">
    <property type="entry name" value="Nucleotide cyclase"/>
    <property type="match status" value="1"/>
</dbReference>
<dbReference type="GO" id="GO:0043709">
    <property type="term" value="P:cell adhesion involved in single-species biofilm formation"/>
    <property type="evidence" value="ECO:0007669"/>
    <property type="project" value="TreeGrafter"/>
</dbReference>
<organism evidence="3 4">
    <name type="scientific">Planococcus donghaensis</name>
    <dbReference type="NCBI Taxonomy" id="414778"/>
    <lineage>
        <taxon>Bacteria</taxon>
        <taxon>Bacillati</taxon>
        <taxon>Bacillota</taxon>
        <taxon>Bacilli</taxon>
        <taxon>Bacillales</taxon>
        <taxon>Caryophanaceae</taxon>
        <taxon>Planococcus</taxon>
    </lineage>
</organism>
<dbReference type="InterPro" id="IPR000160">
    <property type="entry name" value="GGDEF_dom"/>
</dbReference>
<dbReference type="RefSeq" id="WP_065527169.1">
    <property type="nucleotide sequence ID" value="NZ_CP016543.2"/>
</dbReference>
<evidence type="ECO:0000256" key="1">
    <source>
        <dbReference type="SAM" id="Phobius"/>
    </source>
</evidence>
<keyword evidence="1" id="KW-0472">Membrane</keyword>
<dbReference type="PROSITE" id="PS50887">
    <property type="entry name" value="GGDEF"/>
    <property type="match status" value="1"/>
</dbReference>
<feature type="transmembrane region" description="Helical" evidence="1">
    <location>
        <begin position="9"/>
        <end position="28"/>
    </location>
</feature>
<dbReference type="FunFam" id="3.30.70.270:FF:000001">
    <property type="entry name" value="Diguanylate cyclase domain protein"/>
    <property type="match status" value="1"/>
</dbReference>
<dbReference type="PANTHER" id="PTHR45138:SF9">
    <property type="entry name" value="DIGUANYLATE CYCLASE DGCM-RELATED"/>
    <property type="match status" value="1"/>
</dbReference>